<dbReference type="CDD" id="cd00093">
    <property type="entry name" value="HTH_XRE"/>
    <property type="match status" value="1"/>
</dbReference>
<dbReference type="InterPro" id="IPR036692">
    <property type="entry name" value="Shew3726-like_sf"/>
</dbReference>
<dbReference type="SUPFAM" id="SSF160272">
    <property type="entry name" value="Shew3726-like"/>
    <property type="match status" value="1"/>
</dbReference>
<dbReference type="OrthoDB" id="5469612at2"/>
<proteinExistence type="predicted"/>
<dbReference type="SUPFAM" id="SSF47413">
    <property type="entry name" value="lambda repressor-like DNA-binding domains"/>
    <property type="match status" value="1"/>
</dbReference>
<dbReference type="Proteomes" id="UP000321638">
    <property type="component" value="Unassembled WGS sequence"/>
</dbReference>
<reference evidence="2 3" key="1">
    <citation type="submission" date="2019-06" db="EMBL/GenBank/DDBJ databases">
        <title>New taxonomy in bacterial strain CC-CFT640, isolated from vineyard.</title>
        <authorList>
            <person name="Lin S.-Y."/>
            <person name="Tsai C.-F."/>
            <person name="Young C.-C."/>
        </authorList>
    </citation>
    <scope>NUCLEOTIDE SEQUENCE [LARGE SCALE GENOMIC DNA]</scope>
    <source>
        <strain evidence="2 3">CC-CFT640</strain>
    </source>
</reference>
<comment type="caution">
    <text evidence="2">The sequence shown here is derived from an EMBL/GenBank/DDBJ whole genome shotgun (WGS) entry which is preliminary data.</text>
</comment>
<dbReference type="PROSITE" id="PS50943">
    <property type="entry name" value="HTH_CROC1"/>
    <property type="match status" value="1"/>
</dbReference>
<dbReference type="GO" id="GO:0003677">
    <property type="term" value="F:DNA binding"/>
    <property type="evidence" value="ECO:0007669"/>
    <property type="project" value="InterPro"/>
</dbReference>
<dbReference type="Gene3D" id="3.30.160.140">
    <property type="entry name" value="Shew3726-like"/>
    <property type="match status" value="1"/>
</dbReference>
<dbReference type="Pfam" id="PF01381">
    <property type="entry name" value="HTH_3"/>
    <property type="match status" value="1"/>
</dbReference>
<evidence type="ECO:0000259" key="1">
    <source>
        <dbReference type="PROSITE" id="PS50943"/>
    </source>
</evidence>
<dbReference type="SMART" id="SM00530">
    <property type="entry name" value="HTH_XRE"/>
    <property type="match status" value="1"/>
</dbReference>
<accession>A0A5C8P7F3</accession>
<dbReference type="InterPro" id="IPR010982">
    <property type="entry name" value="Lambda_DNA-bd_dom_sf"/>
</dbReference>
<dbReference type="Pfam" id="PF07369">
    <property type="entry name" value="DUF1488"/>
    <property type="match status" value="1"/>
</dbReference>
<dbReference type="AlphaFoldDB" id="A0A5C8P7F3"/>
<name>A0A5C8P7F3_9HYPH</name>
<dbReference type="InterPro" id="IPR009962">
    <property type="entry name" value="DUF1488"/>
</dbReference>
<dbReference type="Gene3D" id="1.10.260.40">
    <property type="entry name" value="lambda repressor-like DNA-binding domains"/>
    <property type="match status" value="1"/>
</dbReference>
<sequence>MEGKFRLNWAALVEEAKARRKAQNLTQQRLAKLADISTPTVSRFENGEKDIQLSSALGILGVLGLLDSRTLTFSDPEARYDGVRDVVVFWGQEGTKRVRCAISRDALDDHYKPERKDKLKVFEANRGAIEQEARRKYLASILEPDGSILIKATDIW</sequence>
<organism evidence="2 3">
    <name type="scientific">Vineibacter terrae</name>
    <dbReference type="NCBI Taxonomy" id="2586908"/>
    <lineage>
        <taxon>Bacteria</taxon>
        <taxon>Pseudomonadati</taxon>
        <taxon>Pseudomonadota</taxon>
        <taxon>Alphaproteobacteria</taxon>
        <taxon>Hyphomicrobiales</taxon>
        <taxon>Vineibacter</taxon>
    </lineage>
</organism>
<evidence type="ECO:0000313" key="3">
    <source>
        <dbReference type="Proteomes" id="UP000321638"/>
    </source>
</evidence>
<feature type="domain" description="HTH cro/C1-type" evidence="1">
    <location>
        <begin position="17"/>
        <end position="69"/>
    </location>
</feature>
<dbReference type="InterPro" id="IPR001387">
    <property type="entry name" value="Cro/C1-type_HTH"/>
</dbReference>
<gene>
    <name evidence="2" type="ORF">FHP25_39565</name>
</gene>
<protein>
    <submittedName>
        <fullName evidence="2">DUF1488 family protein</fullName>
    </submittedName>
</protein>
<evidence type="ECO:0000313" key="2">
    <source>
        <dbReference type="EMBL" id="TXL69299.1"/>
    </source>
</evidence>
<keyword evidence="3" id="KW-1185">Reference proteome</keyword>
<dbReference type="RefSeq" id="WP_147852536.1">
    <property type="nucleotide sequence ID" value="NZ_VDUZ01000089.1"/>
</dbReference>
<dbReference type="EMBL" id="VDUZ01000089">
    <property type="protein sequence ID" value="TXL69299.1"/>
    <property type="molecule type" value="Genomic_DNA"/>
</dbReference>